<comment type="caution">
    <text evidence="6">The sequence shown here is derived from an EMBL/GenBank/DDBJ whole genome shotgun (WGS) entry which is preliminary data.</text>
</comment>
<comment type="subcellular location">
    <subcellularLocation>
        <location evidence="4">Cytoplasm</location>
    </subcellularLocation>
</comment>
<dbReference type="Pfam" id="PF10263">
    <property type="entry name" value="SprT-like"/>
    <property type="match status" value="1"/>
</dbReference>
<dbReference type="SMART" id="SM00731">
    <property type="entry name" value="SprT"/>
    <property type="match status" value="1"/>
</dbReference>
<dbReference type="Pfam" id="PF17283">
    <property type="entry name" value="Zn_ribbon_SprT"/>
    <property type="match status" value="1"/>
</dbReference>
<comment type="cofactor">
    <cofactor evidence="4">
        <name>Zn(2+)</name>
        <dbReference type="ChEBI" id="CHEBI:29105"/>
    </cofactor>
    <text evidence="4">Binds 1 zinc ion.</text>
</comment>
<keyword evidence="7" id="KW-1185">Reference proteome</keyword>
<comment type="similarity">
    <text evidence="4">Belongs to the SprT family.</text>
</comment>
<dbReference type="RefSeq" id="WP_327608273.1">
    <property type="nucleotide sequence ID" value="NZ_JARZFX010000007.1"/>
</dbReference>
<name>A0ABU6KHW8_9BACI</name>
<keyword evidence="2 4" id="KW-0479">Metal-binding</keyword>
<dbReference type="NCBIfam" id="NF003339">
    <property type="entry name" value="PRK04351.1"/>
    <property type="match status" value="1"/>
</dbReference>
<evidence type="ECO:0000259" key="5">
    <source>
        <dbReference type="SMART" id="SM00731"/>
    </source>
</evidence>
<feature type="domain" description="SprT-like" evidence="5">
    <location>
        <begin position="7"/>
        <end position="150"/>
    </location>
</feature>
<evidence type="ECO:0000313" key="6">
    <source>
        <dbReference type="EMBL" id="MEC5424711.1"/>
    </source>
</evidence>
<feature type="binding site" evidence="4">
    <location>
        <position position="70"/>
    </location>
    <ligand>
        <name>Zn(2+)</name>
        <dbReference type="ChEBI" id="CHEBI:29105"/>
    </ligand>
</feature>
<organism evidence="6 7">
    <name type="scientific">Virgibacillus tibetensis</name>
    <dbReference type="NCBI Taxonomy" id="3042313"/>
    <lineage>
        <taxon>Bacteria</taxon>
        <taxon>Bacillati</taxon>
        <taxon>Bacillota</taxon>
        <taxon>Bacilli</taxon>
        <taxon>Bacillales</taxon>
        <taxon>Bacillaceae</taxon>
        <taxon>Virgibacillus</taxon>
    </lineage>
</organism>
<evidence type="ECO:0000256" key="3">
    <source>
        <dbReference type="ARBA" id="ARBA00022833"/>
    </source>
</evidence>
<evidence type="ECO:0000256" key="4">
    <source>
        <dbReference type="HAMAP-Rule" id="MF_00745"/>
    </source>
</evidence>
<protein>
    <recommendedName>
        <fullName evidence="4">Protein SprT-like</fullName>
    </recommendedName>
</protein>
<keyword evidence="1 4" id="KW-0963">Cytoplasm</keyword>
<dbReference type="InterPro" id="IPR006640">
    <property type="entry name" value="SprT-like_domain"/>
</dbReference>
<gene>
    <name evidence="6" type="ORF">QGM71_14520</name>
</gene>
<reference evidence="6 7" key="1">
    <citation type="journal article" date="2024" name="Int. J. Syst. Evol. Microbiol.">
        <title>Virgibacillus tibetensis sp. nov., isolated from salt lake on the Tibetan Plateau of China.</title>
        <authorList>
            <person name="Phurbu D."/>
            <person name="Liu Z.-X."/>
            <person name="Wang R."/>
            <person name="Zheng Y.-Y."/>
            <person name="Liu H.-C."/>
            <person name="Zhou Y.-G."/>
            <person name="Yu Y.-J."/>
            <person name="Li A.-H."/>
        </authorList>
    </citation>
    <scope>NUCLEOTIDE SEQUENCE [LARGE SCALE GENOMIC DNA]</scope>
    <source>
        <strain evidence="6 7">C22-A2</strain>
    </source>
</reference>
<evidence type="ECO:0000256" key="1">
    <source>
        <dbReference type="ARBA" id="ARBA00022490"/>
    </source>
</evidence>
<feature type="active site" evidence="4">
    <location>
        <position position="71"/>
    </location>
</feature>
<keyword evidence="3 4" id="KW-0862">Zinc</keyword>
<accession>A0ABU6KHW8</accession>
<evidence type="ECO:0000313" key="7">
    <source>
        <dbReference type="Proteomes" id="UP001335737"/>
    </source>
</evidence>
<evidence type="ECO:0000256" key="2">
    <source>
        <dbReference type="ARBA" id="ARBA00022723"/>
    </source>
</evidence>
<proteinExistence type="inferred from homology"/>
<dbReference type="InterPro" id="IPR035240">
    <property type="entry name" value="SprT_Zn_ribbon"/>
</dbReference>
<dbReference type="EMBL" id="JARZFX010000007">
    <property type="protein sequence ID" value="MEC5424711.1"/>
    <property type="molecule type" value="Genomic_DNA"/>
</dbReference>
<dbReference type="Proteomes" id="UP001335737">
    <property type="component" value="Unassembled WGS sequence"/>
</dbReference>
<dbReference type="InterPro" id="IPR023524">
    <property type="entry name" value="Uncharacterised_SprT-like"/>
</dbReference>
<dbReference type="HAMAP" id="MF_00745">
    <property type="entry name" value="SprT_like"/>
    <property type="match status" value="1"/>
</dbReference>
<feature type="binding site" evidence="4">
    <location>
        <position position="74"/>
    </location>
    <ligand>
        <name>Zn(2+)</name>
        <dbReference type="ChEBI" id="CHEBI:29105"/>
    </ligand>
</feature>
<sequence>MEILNEKELYRLVNELSITFFSKPFKHQVTFNSRLRTTGGRYIPGKKVIELNPKYVEEMNEDEFIGIIKHELCHYHLHIEGKGYKHGDQEFKRLLIKTGSPRHCNPLPSQQSEFKYIYKCRDCAHVYKRRRRVNIKKYRCGRCRGLLISKGSSKT</sequence>